<accession>A0A6I8M1Q0</accession>
<protein>
    <recommendedName>
        <fullName evidence="4">DUF2079 domain-containing protein</fullName>
    </recommendedName>
</protein>
<feature type="transmembrane region" description="Helical" evidence="1">
    <location>
        <begin position="128"/>
        <end position="147"/>
    </location>
</feature>
<evidence type="ECO:0000313" key="3">
    <source>
        <dbReference type="Proteomes" id="UP000399805"/>
    </source>
</evidence>
<feature type="transmembrane region" description="Helical" evidence="1">
    <location>
        <begin position="207"/>
        <end position="230"/>
    </location>
</feature>
<organism evidence="2 3">
    <name type="scientific">Amycolatopsis camponoti</name>
    <dbReference type="NCBI Taxonomy" id="2606593"/>
    <lineage>
        <taxon>Bacteria</taxon>
        <taxon>Bacillati</taxon>
        <taxon>Actinomycetota</taxon>
        <taxon>Actinomycetes</taxon>
        <taxon>Pseudonocardiales</taxon>
        <taxon>Pseudonocardiaceae</taxon>
        <taxon>Amycolatopsis</taxon>
    </lineage>
</organism>
<dbReference type="RefSeq" id="WP_155547559.1">
    <property type="nucleotide sequence ID" value="NZ_CABVGP010000003.1"/>
</dbReference>
<keyword evidence="1" id="KW-1133">Transmembrane helix</keyword>
<name>A0A6I8M1Q0_9PSEU</name>
<proteinExistence type="predicted"/>
<keyword evidence="1" id="KW-0812">Transmembrane</keyword>
<evidence type="ECO:0008006" key="4">
    <source>
        <dbReference type="Google" id="ProtNLM"/>
    </source>
</evidence>
<feature type="transmembrane region" description="Helical" evidence="1">
    <location>
        <begin position="267"/>
        <end position="284"/>
    </location>
</feature>
<dbReference type="InterPro" id="IPR018650">
    <property type="entry name" value="STSV1_Orf64"/>
</dbReference>
<evidence type="ECO:0000256" key="1">
    <source>
        <dbReference type="SAM" id="Phobius"/>
    </source>
</evidence>
<keyword evidence="1" id="KW-0472">Membrane</keyword>
<gene>
    <name evidence="2" type="ORF">AA23TX_07489</name>
</gene>
<sequence length="442" mass="47362">MLIDLAPAPARKRATRTAPYVVAAVAFAGYAGWSSERLRTFDASGFDLGIFEQAVRSYAHGHWPVSDLLGPGAPTLGDHFHPILALLAPFYRLWPSPACLLVAQAFLFALSVVPVTRCASRVLGARRGAVVAVGYVLSWGLLSAVNFDFHEVCFAVPMVAFTAEHLLRERWRAAVWCALPLVLVKEDLPMTLAAVGVVLVLNRQRRLGWAVIGFGVATTVLLVTVVLPALNPAGAYAHSGGFNPFGGSIVKVSMLLALVAPTAFTALRSPVLLLAVPTLLWRLVSANDRYWGMGYHYSAVLMPIVFLAAADGVRRCGPRFRTLLPACALVAGLGSLGLQAAHLSDGVWTPSQRAGIDAVLARIPDGADVLASNRLAPRLTSRCTVLFFDGVSAERPEWVAVARPEQSWPTTLATKAFAAEELESTGYLRVAETDSVVLLHRA</sequence>
<feature type="transmembrane region" description="Helical" evidence="1">
    <location>
        <begin position="290"/>
        <end position="310"/>
    </location>
</feature>
<dbReference type="EMBL" id="CABVGP010000003">
    <property type="protein sequence ID" value="VVJ22571.1"/>
    <property type="molecule type" value="Genomic_DNA"/>
</dbReference>
<feature type="transmembrane region" description="Helical" evidence="1">
    <location>
        <begin position="173"/>
        <end position="200"/>
    </location>
</feature>
<reference evidence="2 3" key="1">
    <citation type="submission" date="2019-09" db="EMBL/GenBank/DDBJ databases">
        <authorList>
            <person name="Leyn A S."/>
        </authorList>
    </citation>
    <scope>NUCLEOTIDE SEQUENCE [LARGE SCALE GENOMIC DNA]</scope>
    <source>
        <strain evidence="2">AA231_1</strain>
    </source>
</reference>
<keyword evidence="3" id="KW-1185">Reference proteome</keyword>
<dbReference type="AlphaFoldDB" id="A0A6I8M1Q0"/>
<feature type="transmembrane region" description="Helical" evidence="1">
    <location>
        <begin position="94"/>
        <end position="116"/>
    </location>
</feature>
<dbReference type="Proteomes" id="UP000399805">
    <property type="component" value="Unassembled WGS sequence"/>
</dbReference>
<dbReference type="Pfam" id="PF09852">
    <property type="entry name" value="DUF2079"/>
    <property type="match status" value="1"/>
</dbReference>
<evidence type="ECO:0000313" key="2">
    <source>
        <dbReference type="EMBL" id="VVJ22571.1"/>
    </source>
</evidence>